<feature type="binding site" evidence="13">
    <location>
        <position position="390"/>
    </location>
    <ligand>
        <name>Zn(2+)</name>
        <dbReference type="ChEBI" id="CHEBI:29105"/>
        <label>2</label>
        <note>catalytic</note>
    </ligand>
</feature>
<feature type="binding site" evidence="10 12">
    <location>
        <begin position="364"/>
        <end position="368"/>
    </location>
    <ligand>
        <name>substrate</name>
    </ligand>
</feature>
<dbReference type="Pfam" id="PF07521">
    <property type="entry name" value="RMMBL"/>
    <property type="match status" value="1"/>
</dbReference>
<dbReference type="GO" id="GO:0005737">
    <property type="term" value="C:cytoplasm"/>
    <property type="evidence" value="ECO:0007669"/>
    <property type="project" value="UniProtKB-SubCell"/>
</dbReference>
<dbReference type="PROSITE" id="PS01292">
    <property type="entry name" value="UPF0036"/>
    <property type="match status" value="1"/>
</dbReference>
<organism evidence="16 17">
    <name type="scientific">Clostridium cadaveris</name>
    <dbReference type="NCBI Taxonomy" id="1529"/>
    <lineage>
        <taxon>Bacteria</taxon>
        <taxon>Bacillati</taxon>
        <taxon>Bacillota</taxon>
        <taxon>Clostridia</taxon>
        <taxon>Eubacteriales</taxon>
        <taxon>Clostridiaceae</taxon>
        <taxon>Clostridium</taxon>
    </lineage>
</organism>
<protein>
    <recommendedName>
        <fullName evidence="10">Ribonuclease J</fullName>
        <shortName evidence="10">RNase J</shortName>
        <ecNumber evidence="10">3.1.-.-</ecNumber>
    </recommendedName>
</protein>
<dbReference type="EC" id="3.1.-.-" evidence="10"/>
<evidence type="ECO:0000313" key="16">
    <source>
        <dbReference type="EMBL" id="SFF51933.1"/>
    </source>
</evidence>
<comment type="cofactor">
    <cofactor evidence="13">
        <name>Ca(2+)</name>
        <dbReference type="ChEBI" id="CHEBI:29108"/>
    </cofactor>
    <text evidence="13">Binds 1 Ca(2+) cation per subunit. Seen in 1 crystal structure, it is not clear if it is physiologically important.</text>
</comment>
<feature type="binding site" evidence="13">
    <location>
        <position position="73"/>
    </location>
    <ligand>
        <name>Zn(2+)</name>
        <dbReference type="ChEBI" id="CHEBI:29105"/>
        <label>1</label>
        <note>catalytic</note>
    </ligand>
</feature>
<comment type="function">
    <text evidence="10">An RNase that has 5'-3' exonuclease and possibly endonuclease activity. Involved in maturation of rRNA and in some organisms also mRNA maturation and/or decay.</text>
</comment>
<evidence type="ECO:0000256" key="1">
    <source>
        <dbReference type="ARBA" id="ARBA00004496"/>
    </source>
</evidence>
<dbReference type="CDD" id="cd07714">
    <property type="entry name" value="RNaseJ_MBL-fold"/>
    <property type="match status" value="1"/>
</dbReference>
<dbReference type="Gene3D" id="3.10.20.580">
    <property type="match status" value="1"/>
</dbReference>
<evidence type="ECO:0000256" key="12">
    <source>
        <dbReference type="PIRSR" id="PIRSR004803-2"/>
    </source>
</evidence>
<evidence type="ECO:0000256" key="11">
    <source>
        <dbReference type="PIRSR" id="PIRSR004803-1"/>
    </source>
</evidence>
<keyword evidence="7 13" id="KW-0862">Zinc</keyword>
<dbReference type="PIRSF" id="PIRSF004803">
    <property type="entry name" value="RnjA"/>
    <property type="match status" value="1"/>
</dbReference>
<feature type="binding site" evidence="13">
    <location>
        <position position="443"/>
    </location>
    <ligand>
        <name>Ca(2+)</name>
        <dbReference type="ChEBI" id="CHEBI:29108"/>
    </ligand>
</feature>
<evidence type="ECO:0000313" key="18">
    <source>
        <dbReference type="Proteomes" id="UP000246114"/>
    </source>
</evidence>
<keyword evidence="10" id="KW-0698">rRNA processing</keyword>
<gene>
    <name evidence="10" type="primary">rnj</name>
    <name evidence="15" type="ORF">DBY38_09165</name>
    <name evidence="16" type="ORF">SAMN04487885_101330</name>
</gene>
<feature type="binding site" evidence="12">
    <location>
        <begin position="232"/>
        <end position="234"/>
    </location>
    <ligand>
        <name>substrate</name>
    </ligand>
</feature>
<dbReference type="InterPro" id="IPR030854">
    <property type="entry name" value="RNase_J_bac"/>
</dbReference>
<feature type="binding site" evidence="13">
    <location>
        <position position="50"/>
    </location>
    <ligand>
        <name>Ca(2+)</name>
        <dbReference type="ChEBI" id="CHEBI:29108"/>
    </ligand>
</feature>
<dbReference type="Pfam" id="PF17770">
    <property type="entry name" value="RNase_J_C"/>
    <property type="match status" value="1"/>
</dbReference>
<dbReference type="Proteomes" id="UP000246114">
    <property type="component" value="Unassembled WGS sequence"/>
</dbReference>
<evidence type="ECO:0000256" key="9">
    <source>
        <dbReference type="ARBA" id="ARBA00022884"/>
    </source>
</evidence>
<feature type="binding site" evidence="13">
    <location>
        <position position="163"/>
    </location>
    <ligand>
        <name>Zn(2+)</name>
        <dbReference type="ChEBI" id="CHEBI:29105"/>
        <label>1</label>
        <note>catalytic</note>
    </ligand>
</feature>
<dbReference type="Proteomes" id="UP000182135">
    <property type="component" value="Unassembled WGS sequence"/>
</dbReference>
<feature type="active site" description="Proton donor" evidence="11">
    <location>
        <position position="195"/>
    </location>
</feature>
<dbReference type="FunFam" id="3.10.20.580:FF:000001">
    <property type="entry name" value="Ribonuclease J"/>
    <property type="match status" value="1"/>
</dbReference>
<dbReference type="RefSeq" id="WP_027638203.1">
    <property type="nucleotide sequence ID" value="NZ_BAAACD010000019.1"/>
</dbReference>
<dbReference type="InterPro" id="IPR001587">
    <property type="entry name" value="RNase_J_CS"/>
</dbReference>
<comment type="similarity">
    <text evidence="10">Belongs to the metallo-beta-lactamase superfamily. RNA-metabolizing metallo-beta-lactamase-like family. Bacterial RNase J subfamily.</text>
</comment>
<dbReference type="Gene3D" id="3.40.50.10710">
    <property type="entry name" value="Metallo-hydrolase/oxidoreductase"/>
    <property type="match status" value="1"/>
</dbReference>
<reference evidence="15 18" key="2">
    <citation type="submission" date="2018-03" db="EMBL/GenBank/DDBJ databases">
        <title>The uncultured portion of the human microbiome is neutrally assembled.</title>
        <authorList>
            <person name="Jeraldo P."/>
            <person name="Boardman L."/>
            <person name="White B.A."/>
            <person name="Nelson H."/>
            <person name="Goldenfeld N."/>
            <person name="Chia N."/>
        </authorList>
    </citation>
    <scope>NUCLEOTIDE SEQUENCE [LARGE SCALE GENOMIC DNA]</scope>
    <source>
        <strain evidence="15">CIM:MAG 903</strain>
    </source>
</reference>
<dbReference type="InterPro" id="IPR004613">
    <property type="entry name" value="RNase_J"/>
</dbReference>
<evidence type="ECO:0000259" key="14">
    <source>
        <dbReference type="SMART" id="SM00849"/>
    </source>
</evidence>
<dbReference type="InterPro" id="IPR041636">
    <property type="entry name" value="RNase_J_C"/>
</dbReference>
<proteinExistence type="inferred from homology"/>
<dbReference type="GO" id="GO:0004534">
    <property type="term" value="F:5'-3' RNA exonuclease activity"/>
    <property type="evidence" value="ECO:0007669"/>
    <property type="project" value="UniProtKB-UniRule"/>
</dbReference>
<dbReference type="PANTHER" id="PTHR43694">
    <property type="entry name" value="RIBONUCLEASE J"/>
    <property type="match status" value="1"/>
</dbReference>
<reference evidence="16 17" key="1">
    <citation type="submission" date="2016-10" db="EMBL/GenBank/DDBJ databases">
        <authorList>
            <person name="de Groot N.N."/>
        </authorList>
    </citation>
    <scope>NUCLEOTIDE SEQUENCE [LARGE SCALE GENOMIC DNA]</scope>
    <source>
        <strain evidence="16 17">NLAE-zl-G419</strain>
    </source>
</reference>
<feature type="binding site" evidence="13">
    <location>
        <position position="141"/>
    </location>
    <ligand>
        <name>Zn(2+)</name>
        <dbReference type="ChEBI" id="CHEBI:29105"/>
        <label>1</label>
        <note>catalytic</note>
    </ligand>
</feature>
<evidence type="ECO:0000313" key="17">
    <source>
        <dbReference type="Proteomes" id="UP000182135"/>
    </source>
</evidence>
<dbReference type="AlphaFoldDB" id="A0A1I2JDK1"/>
<keyword evidence="9 10" id="KW-0694">RNA-binding</keyword>
<dbReference type="InterPro" id="IPR036866">
    <property type="entry name" value="RibonucZ/Hydroxyglut_hydro"/>
</dbReference>
<dbReference type="GO" id="GO:0006364">
    <property type="term" value="P:rRNA processing"/>
    <property type="evidence" value="ECO:0007669"/>
    <property type="project" value="UniProtKB-UniRule"/>
</dbReference>
<dbReference type="EMBL" id="FOOE01000001">
    <property type="protein sequence ID" value="SFF51933.1"/>
    <property type="molecule type" value="Genomic_DNA"/>
</dbReference>
<keyword evidence="6 10" id="KW-0378">Hydrolase</keyword>
<dbReference type="OrthoDB" id="9758375at2"/>
<evidence type="ECO:0000256" key="6">
    <source>
        <dbReference type="ARBA" id="ARBA00022801"/>
    </source>
</evidence>
<dbReference type="Pfam" id="PF00753">
    <property type="entry name" value="Lactamase_B"/>
    <property type="match status" value="1"/>
</dbReference>
<dbReference type="GO" id="GO:0003723">
    <property type="term" value="F:RNA binding"/>
    <property type="evidence" value="ECO:0007669"/>
    <property type="project" value="UniProtKB-UniRule"/>
</dbReference>
<evidence type="ECO:0000256" key="8">
    <source>
        <dbReference type="ARBA" id="ARBA00022839"/>
    </source>
</evidence>
<keyword evidence="3 10" id="KW-0540">Nuclease</keyword>
<dbReference type="InterPro" id="IPR042173">
    <property type="entry name" value="RNase_J_2"/>
</dbReference>
<dbReference type="SUPFAM" id="SSF56281">
    <property type="entry name" value="Metallo-hydrolase/oxidoreductase"/>
    <property type="match status" value="1"/>
</dbReference>
<comment type="cofactor">
    <cofactor evidence="13">
        <name>Zn(2+)</name>
        <dbReference type="ChEBI" id="CHEBI:29105"/>
    </cofactor>
    <text evidence="13">Binds 2 Zn(2+) ions per subunit. It is not clear if Zn(2+) or Mg(2+) is physiologically important.</text>
</comment>
<keyword evidence="4 13" id="KW-0479">Metal-binding</keyword>
<dbReference type="InterPro" id="IPR055132">
    <property type="entry name" value="RNase_J_b_CASP"/>
</dbReference>
<keyword evidence="13" id="KW-0106">Calcium</keyword>
<comment type="subunit">
    <text evidence="10">Homodimer, may be a subunit of the RNA degradosome.</text>
</comment>
<evidence type="ECO:0000256" key="5">
    <source>
        <dbReference type="ARBA" id="ARBA00022759"/>
    </source>
</evidence>
<dbReference type="GO" id="GO:0008270">
    <property type="term" value="F:zinc ion binding"/>
    <property type="evidence" value="ECO:0007669"/>
    <property type="project" value="InterPro"/>
</dbReference>
<dbReference type="SMART" id="SM00849">
    <property type="entry name" value="Lactamase_B"/>
    <property type="match status" value="1"/>
</dbReference>
<evidence type="ECO:0000256" key="3">
    <source>
        <dbReference type="ARBA" id="ARBA00022722"/>
    </source>
</evidence>
<feature type="binding site" evidence="13">
    <location>
        <position position="75"/>
    </location>
    <ligand>
        <name>Zn(2+)</name>
        <dbReference type="ChEBI" id="CHEBI:29105"/>
        <label>1</label>
        <note>catalytic</note>
    </ligand>
</feature>
<evidence type="ECO:0000256" key="4">
    <source>
        <dbReference type="ARBA" id="ARBA00022723"/>
    </source>
</evidence>
<keyword evidence="5 10" id="KW-0255">Endonuclease</keyword>
<evidence type="ECO:0000256" key="13">
    <source>
        <dbReference type="PIRSR" id="PIRSR004803-3"/>
    </source>
</evidence>
<accession>A0A1I2JDK1</accession>
<dbReference type="NCBIfam" id="TIGR00649">
    <property type="entry name" value="MG423"/>
    <property type="match status" value="1"/>
</dbReference>
<keyword evidence="17" id="KW-1185">Reference proteome</keyword>
<dbReference type="PANTHER" id="PTHR43694:SF1">
    <property type="entry name" value="RIBONUCLEASE J"/>
    <property type="match status" value="1"/>
</dbReference>
<dbReference type="EMBL" id="QAMZ01000043">
    <property type="protein sequence ID" value="PWL53031.1"/>
    <property type="molecule type" value="Genomic_DNA"/>
</dbReference>
<feature type="binding site" evidence="13">
    <location>
        <position position="77"/>
    </location>
    <ligand>
        <name>Zn(2+)</name>
        <dbReference type="ChEBI" id="CHEBI:29105"/>
        <label>1</label>
        <note>catalytic</note>
    </ligand>
</feature>
<feature type="binding site" evidence="13">
    <location>
        <position position="78"/>
    </location>
    <ligand>
        <name>Zn(2+)</name>
        <dbReference type="ChEBI" id="CHEBI:29105"/>
        <label>2</label>
        <note>catalytic</note>
    </ligand>
</feature>
<keyword evidence="2 10" id="KW-0963">Cytoplasm</keyword>
<dbReference type="Pfam" id="PF22505">
    <property type="entry name" value="RNase_J_b_CASP"/>
    <property type="match status" value="1"/>
</dbReference>
<sequence>MKKEKEKIKIIPLGGLNEIGKNMTAIEYKEEIIVIDCGLKFPDEDMFGIDIVIPDVSYLIKNKEKVKGIFFTHGHEDHIGALPYILKQINVPIYGTKLTLGLIETKLKEHGLLTTTESHLVKPRDIIKLTSMSVEFIKTNHSIADSVAIAVHTPLGVILHTGDFKVDYTPIDGERADFARFAELGKKGVLVMMADSTNVERPGYTMSERTVGETFENIFGKSKGRIIVATFASNVHRIQQVITAAEKYGRKVAVSGRSMENNVNVALELGYLTAEKDTLINIDSINKYNPEHMIIITTGSQGEPMSALSRMAASEHRKVSINEGDTVIISASPIQGNEKLISKVINQLFKKGADVIYSALADVHVSGHACQEELKLMHSLVKPKFFIPVHGEYRHLKQHGELAVRLGMDPKNIVIMDNGDVVELSRNSIRKNGSVVAGQVFVDGLGVGDVGNIVLRDRKHLSQDGILTVVVTIERESGSVIAGPDIISRGFVYVRESEDLMGEAREVVKEALRECENKKITDWSTMKSLIKEDLRIFLYEKTKRKPMILPIIMEI</sequence>
<dbReference type="Gene3D" id="3.60.15.10">
    <property type="entry name" value="Ribonuclease Z/Hydroxyacylglutathione hydrolase-like"/>
    <property type="match status" value="1"/>
</dbReference>
<evidence type="ECO:0000256" key="2">
    <source>
        <dbReference type="ARBA" id="ARBA00022490"/>
    </source>
</evidence>
<evidence type="ECO:0000256" key="7">
    <source>
        <dbReference type="ARBA" id="ARBA00022833"/>
    </source>
</evidence>
<feature type="binding site" evidence="13">
    <location>
        <position position="48"/>
    </location>
    <ligand>
        <name>Ca(2+)</name>
        <dbReference type="ChEBI" id="CHEBI:29108"/>
    </ligand>
</feature>
<dbReference type="GeneID" id="90544563"/>
<dbReference type="InterPro" id="IPR001279">
    <property type="entry name" value="Metallo-B-lactamas"/>
</dbReference>
<feature type="domain" description="Metallo-beta-lactamase" evidence="14">
    <location>
        <begin position="20"/>
        <end position="215"/>
    </location>
</feature>
<dbReference type="STRING" id="1529.SAMN04487885_101330"/>
<keyword evidence="8 10" id="KW-0269">Exonuclease</keyword>
<name>A0A1I2JDK1_9CLOT</name>
<dbReference type="InterPro" id="IPR011108">
    <property type="entry name" value="RMMBL"/>
</dbReference>
<evidence type="ECO:0000256" key="10">
    <source>
        <dbReference type="HAMAP-Rule" id="MF_01491"/>
    </source>
</evidence>
<comment type="subcellular location">
    <subcellularLocation>
        <location evidence="1 10">Cytoplasm</location>
    </subcellularLocation>
</comment>
<dbReference type="HAMAP" id="MF_01491">
    <property type="entry name" value="RNase_J_bact"/>
    <property type="match status" value="1"/>
</dbReference>
<dbReference type="GO" id="GO:0004521">
    <property type="term" value="F:RNA endonuclease activity"/>
    <property type="evidence" value="ECO:0007669"/>
    <property type="project" value="UniProtKB-UniRule"/>
</dbReference>
<dbReference type="eggNOG" id="COG0595">
    <property type="taxonomic scope" value="Bacteria"/>
</dbReference>
<feature type="active site" description="Proton acceptor" evidence="11">
    <location>
        <position position="368"/>
    </location>
</feature>
<evidence type="ECO:0000313" key="15">
    <source>
        <dbReference type="EMBL" id="PWL53031.1"/>
    </source>
</evidence>